<gene>
    <name evidence="6" type="ordered locus">Dtox_2633</name>
</gene>
<protein>
    <recommendedName>
        <fullName evidence="4">HTH-type transcriptional regulator</fullName>
    </recommendedName>
</protein>
<dbReference type="PIRSF" id="PIRSF006707">
    <property type="entry name" value="MJ1563"/>
    <property type="match status" value="1"/>
</dbReference>
<evidence type="ECO:0000256" key="3">
    <source>
        <dbReference type="ARBA" id="ARBA00023163"/>
    </source>
</evidence>
<dbReference type="EMBL" id="CP001720">
    <property type="protein sequence ID" value="ACV63422.1"/>
    <property type="molecule type" value="Genomic_DNA"/>
</dbReference>
<dbReference type="SUPFAM" id="SSF46785">
    <property type="entry name" value="Winged helix' DNA-binding domain"/>
    <property type="match status" value="1"/>
</dbReference>
<dbReference type="AlphaFoldDB" id="C8W126"/>
<dbReference type="Pfam" id="PF12802">
    <property type="entry name" value="MarR_2"/>
    <property type="match status" value="1"/>
</dbReference>
<dbReference type="Proteomes" id="UP000002217">
    <property type="component" value="Chromosome"/>
</dbReference>
<dbReference type="GO" id="GO:0003700">
    <property type="term" value="F:DNA-binding transcription factor activity"/>
    <property type="evidence" value="ECO:0007669"/>
    <property type="project" value="InterPro"/>
</dbReference>
<dbReference type="InterPro" id="IPR026282">
    <property type="entry name" value="MJ1563"/>
</dbReference>
<dbReference type="GO" id="GO:0003677">
    <property type="term" value="F:DNA binding"/>
    <property type="evidence" value="ECO:0007669"/>
    <property type="project" value="UniProtKB-UniRule"/>
</dbReference>
<keyword evidence="2 4" id="KW-0238">DNA-binding</keyword>
<dbReference type="PANTHER" id="PTHR38465:SF1">
    <property type="entry name" value="HTH-TYPE TRANSCRIPTIONAL REGULATOR MJ1563-RELATED"/>
    <property type="match status" value="1"/>
</dbReference>
<organism evidence="6 7">
    <name type="scientific">Desulfofarcimen acetoxidans (strain ATCC 49208 / DSM 771 / KCTC 5769 / VKM B-1644 / 5575)</name>
    <name type="common">Desulfotomaculum acetoxidans</name>
    <dbReference type="NCBI Taxonomy" id="485916"/>
    <lineage>
        <taxon>Bacteria</taxon>
        <taxon>Bacillati</taxon>
        <taxon>Bacillota</taxon>
        <taxon>Clostridia</taxon>
        <taxon>Eubacteriales</taxon>
        <taxon>Peptococcaceae</taxon>
        <taxon>Desulfofarcimen</taxon>
    </lineage>
</organism>
<dbReference type="Gene3D" id="1.10.10.10">
    <property type="entry name" value="Winged helix-like DNA-binding domain superfamily/Winged helix DNA-binding domain"/>
    <property type="match status" value="1"/>
</dbReference>
<dbReference type="KEGG" id="dae:Dtox_2633"/>
<dbReference type="HOGENOM" id="CLU_107540_0_0_9"/>
<keyword evidence="7" id="KW-1185">Reference proteome</keyword>
<evidence type="ECO:0000256" key="2">
    <source>
        <dbReference type="ARBA" id="ARBA00023125"/>
    </source>
</evidence>
<dbReference type="PANTHER" id="PTHR38465">
    <property type="entry name" value="HTH-TYPE TRANSCRIPTIONAL REGULATOR MJ1563-RELATED"/>
    <property type="match status" value="1"/>
</dbReference>
<evidence type="ECO:0000256" key="4">
    <source>
        <dbReference type="PIRNR" id="PIRNR006707"/>
    </source>
</evidence>
<dbReference type="OrthoDB" id="9800374at2"/>
<evidence type="ECO:0000259" key="5">
    <source>
        <dbReference type="Pfam" id="PF12802"/>
    </source>
</evidence>
<dbReference type="InterPro" id="IPR036388">
    <property type="entry name" value="WH-like_DNA-bd_sf"/>
</dbReference>
<proteinExistence type="inferred from homology"/>
<dbReference type="STRING" id="485916.Dtox_2633"/>
<reference evidence="6 7" key="1">
    <citation type="journal article" date="2009" name="Stand. Genomic Sci.">
        <title>Complete genome sequence of Desulfotomaculum acetoxidans type strain (5575).</title>
        <authorList>
            <person name="Spring S."/>
            <person name="Lapidus A."/>
            <person name="Schroder M."/>
            <person name="Gleim D."/>
            <person name="Sims D."/>
            <person name="Meincke L."/>
            <person name="Glavina Del Rio T."/>
            <person name="Tice H."/>
            <person name="Copeland A."/>
            <person name="Cheng J.F."/>
            <person name="Lucas S."/>
            <person name="Chen F."/>
            <person name="Nolan M."/>
            <person name="Bruce D."/>
            <person name="Goodwin L."/>
            <person name="Pitluck S."/>
            <person name="Ivanova N."/>
            <person name="Mavromatis K."/>
            <person name="Mikhailova N."/>
            <person name="Pati A."/>
            <person name="Chen A."/>
            <person name="Palaniappan K."/>
            <person name="Land M."/>
            <person name="Hauser L."/>
            <person name="Chang Y.J."/>
            <person name="Jeffries C.D."/>
            <person name="Chain P."/>
            <person name="Saunders E."/>
            <person name="Brettin T."/>
            <person name="Detter J.C."/>
            <person name="Goker M."/>
            <person name="Bristow J."/>
            <person name="Eisen J.A."/>
            <person name="Markowitz V."/>
            <person name="Hugenholtz P."/>
            <person name="Kyrpides N.C."/>
            <person name="Klenk H.P."/>
            <person name="Han C."/>
        </authorList>
    </citation>
    <scope>NUCLEOTIDE SEQUENCE [LARGE SCALE GENOMIC DNA]</scope>
    <source>
        <strain evidence="7">ATCC 49208 / DSM 771 / VKM B-1644</strain>
    </source>
</reference>
<comment type="similarity">
    <text evidence="4">Belongs to the GbsR family.</text>
</comment>
<dbReference type="InterPro" id="IPR052362">
    <property type="entry name" value="HTH-GbsR_regulator"/>
</dbReference>
<sequence>MDEKLTQSRDSLIQALGRQSAFWGLGKTAGEMYAVLYLSAEPVSLEELAQRLKVTKGNISIAVRQLEQLGMVRRSWQKGDRRVFFEVETDFWKIAHSVLGLRHKPEFDQSFNLVEESTRLAKQAVPSEERDIVIKRLQMLQEFYCTLDSVVEAVLAINPDRLKTVVEMFKLLASGGKQHDKNEK</sequence>
<dbReference type="RefSeq" id="WP_015758116.1">
    <property type="nucleotide sequence ID" value="NC_013216.1"/>
</dbReference>
<evidence type="ECO:0000256" key="1">
    <source>
        <dbReference type="ARBA" id="ARBA00023015"/>
    </source>
</evidence>
<evidence type="ECO:0000313" key="6">
    <source>
        <dbReference type="EMBL" id="ACV63422.1"/>
    </source>
</evidence>
<keyword evidence="1 4" id="KW-0805">Transcription regulation</keyword>
<keyword evidence="3 4" id="KW-0804">Transcription</keyword>
<evidence type="ECO:0000313" key="7">
    <source>
        <dbReference type="Proteomes" id="UP000002217"/>
    </source>
</evidence>
<name>C8W126_DESAS</name>
<accession>C8W126</accession>
<dbReference type="InterPro" id="IPR036390">
    <property type="entry name" value="WH_DNA-bd_sf"/>
</dbReference>
<dbReference type="InterPro" id="IPR000835">
    <property type="entry name" value="HTH_MarR-typ"/>
</dbReference>
<dbReference type="eggNOG" id="COG1510">
    <property type="taxonomic scope" value="Bacteria"/>
</dbReference>
<feature type="domain" description="HTH marR-type" evidence="5">
    <location>
        <begin position="31"/>
        <end position="82"/>
    </location>
</feature>